<keyword evidence="8 12" id="KW-0675">Receptor</keyword>
<comment type="subcellular location">
    <subcellularLocation>
        <location evidence="1">Cell membrane</location>
        <topology evidence="1">Multi-pass membrane protein</topology>
    </subcellularLocation>
</comment>
<dbReference type="PRINTS" id="PR00237">
    <property type="entry name" value="GPCRRHODOPSN"/>
</dbReference>
<feature type="transmembrane region" description="Helical" evidence="13">
    <location>
        <begin position="23"/>
        <end position="45"/>
    </location>
</feature>
<dbReference type="InterPro" id="IPR000276">
    <property type="entry name" value="GPCR_Rhodpsn"/>
</dbReference>
<evidence type="ECO:0000256" key="6">
    <source>
        <dbReference type="ARBA" id="ARBA00023040"/>
    </source>
</evidence>
<dbReference type="Pfam" id="PF00001">
    <property type="entry name" value="7tm_1"/>
    <property type="match status" value="1"/>
</dbReference>
<dbReference type="EMBL" id="VSWD01000014">
    <property type="protein sequence ID" value="KAK3083164.1"/>
    <property type="molecule type" value="Genomic_DNA"/>
</dbReference>
<evidence type="ECO:0000256" key="1">
    <source>
        <dbReference type="ARBA" id="ARBA00004651"/>
    </source>
</evidence>
<dbReference type="CDD" id="cd14981">
    <property type="entry name" value="7tmA_Prostanoid_R"/>
    <property type="match status" value="1"/>
</dbReference>
<dbReference type="PROSITE" id="PS00237">
    <property type="entry name" value="G_PROTEIN_RECEP_F1_1"/>
    <property type="match status" value="1"/>
</dbReference>
<dbReference type="PANTHER" id="PTHR11866:SF16">
    <property type="entry name" value="PROSTAGLANDIN E2 RECEPTOR EP4 SUBTYPE-LIKE PROTEIN"/>
    <property type="match status" value="1"/>
</dbReference>
<dbReference type="PROSITE" id="PS50262">
    <property type="entry name" value="G_PROTEIN_RECEP_F1_2"/>
    <property type="match status" value="1"/>
</dbReference>
<protein>
    <recommendedName>
        <fullName evidence="2">Thromboxane A2 receptor</fullName>
    </recommendedName>
    <alternativeName>
        <fullName evidence="11">Prostanoid TP receptor</fullName>
    </alternativeName>
</protein>
<feature type="transmembrane region" description="Helical" evidence="13">
    <location>
        <begin position="99"/>
        <end position="120"/>
    </location>
</feature>
<keyword evidence="4 12" id="KW-0812">Transmembrane</keyword>
<dbReference type="InterPro" id="IPR017452">
    <property type="entry name" value="GPCR_Rhodpsn_7TM"/>
</dbReference>
<evidence type="ECO:0000259" key="14">
    <source>
        <dbReference type="PROSITE" id="PS50262"/>
    </source>
</evidence>
<feature type="transmembrane region" description="Helical" evidence="13">
    <location>
        <begin position="147"/>
        <end position="166"/>
    </location>
</feature>
<accession>A0AA89BPW6</accession>
<keyword evidence="9" id="KW-0325">Glycoprotein</keyword>
<evidence type="ECO:0000256" key="4">
    <source>
        <dbReference type="ARBA" id="ARBA00022692"/>
    </source>
</evidence>
<keyword evidence="5 13" id="KW-1133">Transmembrane helix</keyword>
<name>A0AA89BPW6_PINIB</name>
<keyword evidence="3" id="KW-1003">Cell membrane</keyword>
<keyword evidence="16" id="KW-1185">Reference proteome</keyword>
<proteinExistence type="inferred from homology"/>
<dbReference type="GO" id="GO:0005886">
    <property type="term" value="C:plasma membrane"/>
    <property type="evidence" value="ECO:0007669"/>
    <property type="project" value="UniProtKB-SubCell"/>
</dbReference>
<evidence type="ECO:0000256" key="12">
    <source>
        <dbReference type="RuleBase" id="RU000688"/>
    </source>
</evidence>
<dbReference type="GO" id="GO:0007189">
    <property type="term" value="P:adenylate cyclase-activating G protein-coupled receptor signaling pathway"/>
    <property type="evidence" value="ECO:0007669"/>
    <property type="project" value="TreeGrafter"/>
</dbReference>
<dbReference type="Gene3D" id="1.20.1070.10">
    <property type="entry name" value="Rhodopsin 7-helix transmembrane proteins"/>
    <property type="match status" value="1"/>
</dbReference>
<dbReference type="PANTHER" id="PTHR11866">
    <property type="entry name" value="G-PROTEIN COUPLED RECEPTOR FAMILY 1 MEMBER"/>
    <property type="match status" value="1"/>
</dbReference>
<feature type="transmembrane region" description="Helical" evidence="13">
    <location>
        <begin position="57"/>
        <end position="79"/>
    </location>
</feature>
<evidence type="ECO:0000256" key="8">
    <source>
        <dbReference type="ARBA" id="ARBA00023170"/>
    </source>
</evidence>
<dbReference type="InterPro" id="IPR008365">
    <property type="entry name" value="Prostanoid_rcpt"/>
</dbReference>
<dbReference type="InterPro" id="IPR001105">
    <property type="entry name" value="Thbox_rcpt"/>
</dbReference>
<feature type="transmembrane region" description="Helical" evidence="13">
    <location>
        <begin position="202"/>
        <end position="228"/>
    </location>
</feature>
<evidence type="ECO:0000256" key="11">
    <source>
        <dbReference type="ARBA" id="ARBA00029815"/>
    </source>
</evidence>
<comment type="similarity">
    <text evidence="12">Belongs to the G-protein coupled receptor 1 family.</text>
</comment>
<reference evidence="15" key="1">
    <citation type="submission" date="2019-08" db="EMBL/GenBank/DDBJ databases">
        <title>The improved chromosome-level genome for the pearl oyster Pinctada fucata martensii using PacBio sequencing and Hi-C.</title>
        <authorList>
            <person name="Zheng Z."/>
        </authorList>
    </citation>
    <scope>NUCLEOTIDE SEQUENCE</scope>
    <source>
        <strain evidence="15">ZZ-2019</strain>
        <tissue evidence="15">Adductor muscle</tissue>
    </source>
</reference>
<feature type="domain" description="G-protein coupled receptors family 1 profile" evidence="14">
    <location>
        <begin position="36"/>
        <end position="305"/>
    </location>
</feature>
<feature type="transmembrane region" description="Helical" evidence="13">
    <location>
        <begin position="248"/>
        <end position="268"/>
    </location>
</feature>
<keyword evidence="7 13" id="KW-0472">Membrane</keyword>
<dbReference type="Proteomes" id="UP001186944">
    <property type="component" value="Unassembled WGS sequence"/>
</dbReference>
<evidence type="ECO:0000256" key="3">
    <source>
        <dbReference type="ARBA" id="ARBA00022475"/>
    </source>
</evidence>
<evidence type="ECO:0000313" key="15">
    <source>
        <dbReference type="EMBL" id="KAK3083164.1"/>
    </source>
</evidence>
<dbReference type="PRINTS" id="PR00429">
    <property type="entry name" value="THROMBOXANER"/>
</dbReference>
<dbReference type="PRINTS" id="PR01788">
    <property type="entry name" value="PROSTANOIDR"/>
</dbReference>
<keyword evidence="10 12" id="KW-0807">Transducer</keyword>
<evidence type="ECO:0000256" key="10">
    <source>
        <dbReference type="ARBA" id="ARBA00023224"/>
    </source>
</evidence>
<dbReference type="SUPFAM" id="SSF81321">
    <property type="entry name" value="Family A G protein-coupled receptor-like"/>
    <property type="match status" value="1"/>
</dbReference>
<evidence type="ECO:0000256" key="5">
    <source>
        <dbReference type="ARBA" id="ARBA00022989"/>
    </source>
</evidence>
<keyword evidence="6 12" id="KW-0297">G-protein coupled receptor</keyword>
<organism evidence="15 16">
    <name type="scientific">Pinctada imbricata</name>
    <name type="common">Atlantic pearl-oyster</name>
    <name type="synonym">Pinctada martensii</name>
    <dbReference type="NCBI Taxonomy" id="66713"/>
    <lineage>
        <taxon>Eukaryota</taxon>
        <taxon>Metazoa</taxon>
        <taxon>Spiralia</taxon>
        <taxon>Lophotrochozoa</taxon>
        <taxon>Mollusca</taxon>
        <taxon>Bivalvia</taxon>
        <taxon>Autobranchia</taxon>
        <taxon>Pteriomorphia</taxon>
        <taxon>Pterioida</taxon>
        <taxon>Pterioidea</taxon>
        <taxon>Pteriidae</taxon>
        <taxon>Pinctada</taxon>
    </lineage>
</organism>
<dbReference type="AlphaFoldDB" id="A0AA89BPW6"/>
<comment type="caution">
    <text evidence="15">The sequence shown here is derived from an EMBL/GenBank/DDBJ whole genome shotgun (WGS) entry which is preliminary data.</text>
</comment>
<evidence type="ECO:0000313" key="16">
    <source>
        <dbReference type="Proteomes" id="UP001186944"/>
    </source>
</evidence>
<dbReference type="GO" id="GO:0004960">
    <property type="term" value="F:thromboxane receptor activity"/>
    <property type="evidence" value="ECO:0007669"/>
    <property type="project" value="InterPro"/>
</dbReference>
<evidence type="ECO:0000256" key="9">
    <source>
        <dbReference type="ARBA" id="ARBA00023180"/>
    </source>
</evidence>
<gene>
    <name evidence="15" type="ORF">FSP39_015531</name>
</gene>
<evidence type="ECO:0000256" key="13">
    <source>
        <dbReference type="SAM" id="Phobius"/>
    </source>
</evidence>
<sequence length="344" mass="39198">MDLAKLENFMNISDYTLPVSTSWVPAGLEFIFGAFGNFIALLLLIRSRKEHHWSPFYILYCGLAVTDFSGIAFVYPFVMKRYASDFEWSIKSVPGLCDYMSLMWMWGLLSTGLLICTMSINRFHTIFFTDVYNSNNNTSDTRTKRKYTGILLSIWVFSGIIAMMPITHELGHNDTFYPGSWCFLAFAVRKIEDDLALRIYCYIYSLLGIAIFAVAALANIVTISALLLHRSRGGMLFQAHQVAGSGDFSILVFLFTVFLVFSTLWTPLMVNILQHATRTVKGNSKTELLVLRLSIANSIVDPWIYIMTQREVLMRIRGICAICRRNKPRNNVKQESTRLLDSTV</sequence>
<dbReference type="GO" id="GO:0007204">
    <property type="term" value="P:positive regulation of cytosolic calcium ion concentration"/>
    <property type="evidence" value="ECO:0007669"/>
    <property type="project" value="TreeGrafter"/>
</dbReference>
<evidence type="ECO:0000256" key="7">
    <source>
        <dbReference type="ARBA" id="ARBA00023136"/>
    </source>
</evidence>
<evidence type="ECO:0000256" key="2">
    <source>
        <dbReference type="ARBA" id="ARBA00017628"/>
    </source>
</evidence>